<accession>A0A2H5EUQ4</accession>
<evidence type="ECO:0000313" key="2">
    <source>
        <dbReference type="EMBL" id="AUH63020.1"/>
    </source>
</evidence>
<evidence type="ECO:0000313" key="3">
    <source>
        <dbReference type="Proteomes" id="UP000234530"/>
    </source>
</evidence>
<dbReference type="Pfam" id="PF14384">
    <property type="entry name" value="BrnA_antitoxin"/>
    <property type="match status" value="1"/>
</dbReference>
<dbReference type="InterPro" id="IPR025528">
    <property type="entry name" value="BrnA_antitoxin"/>
</dbReference>
<proteinExistence type="predicted"/>
<gene>
    <name evidence="2" type="ORF">CX676_01640</name>
</gene>
<organism evidence="2 3">
    <name type="scientific">Paracoccus zhejiangensis</name>
    <dbReference type="NCBI Taxonomy" id="1077935"/>
    <lineage>
        <taxon>Bacteria</taxon>
        <taxon>Pseudomonadati</taxon>
        <taxon>Pseudomonadota</taxon>
        <taxon>Alphaproteobacteria</taxon>
        <taxon>Rhodobacterales</taxon>
        <taxon>Paracoccaceae</taxon>
        <taxon>Paracoccus</taxon>
    </lineage>
</organism>
<sequence>MSASGHGASPRDASSACARRTGRKRPSMPRKTYIDEDGEALELDQDWFARAKPSEDIPELADVVRRGRPALAEADRKQRVTIYLDRDLVERLKEEGKGWQTRANALLRKATGLKG</sequence>
<dbReference type="EMBL" id="CP025430">
    <property type="protein sequence ID" value="AUH63020.1"/>
    <property type="molecule type" value="Genomic_DNA"/>
</dbReference>
<dbReference type="Proteomes" id="UP000234530">
    <property type="component" value="Chromosome"/>
</dbReference>
<reference evidence="2 3" key="1">
    <citation type="journal article" date="2013" name="Antonie Van Leeuwenhoek">
        <title>Paracoccus zhejiangensis sp. nov., isolated from activated sludge in wastewater-treatment system.</title>
        <authorList>
            <person name="Wu Z.G."/>
            <person name="Zhang D.F."/>
            <person name="Liu Y.L."/>
            <person name="Wang F."/>
            <person name="Jiang X."/>
            <person name="Li C."/>
            <person name="Li S.P."/>
            <person name="Hong Q."/>
            <person name="Li W.J."/>
        </authorList>
    </citation>
    <scope>NUCLEOTIDE SEQUENCE [LARGE SCALE GENOMIC DNA]</scope>
    <source>
        <strain evidence="2 3">J6</strain>
    </source>
</reference>
<evidence type="ECO:0008006" key="4">
    <source>
        <dbReference type="Google" id="ProtNLM"/>
    </source>
</evidence>
<dbReference type="AlphaFoldDB" id="A0A2H5EUQ4"/>
<name>A0A2H5EUQ4_9RHOB</name>
<keyword evidence="3" id="KW-1185">Reference proteome</keyword>
<dbReference type="KEGG" id="pzh:CX676_01640"/>
<evidence type="ECO:0000256" key="1">
    <source>
        <dbReference type="SAM" id="MobiDB-lite"/>
    </source>
</evidence>
<protein>
    <recommendedName>
        <fullName evidence="4">BrnA antitoxin family protein</fullName>
    </recommendedName>
</protein>
<feature type="region of interest" description="Disordered" evidence="1">
    <location>
        <begin position="1"/>
        <end position="33"/>
    </location>
</feature>